<protein>
    <submittedName>
        <fullName evidence="1">Uncharacterized protein</fullName>
    </submittedName>
</protein>
<dbReference type="AlphaFoldDB" id="A0AAD4RA07"/>
<evidence type="ECO:0000313" key="1">
    <source>
        <dbReference type="EMBL" id="KAI1720102.1"/>
    </source>
</evidence>
<dbReference type="Proteomes" id="UP001201812">
    <property type="component" value="Unassembled WGS sequence"/>
</dbReference>
<sequence length="111" mass="13027">MVYTQKPEFAVRKSARDIISRKTIEGKNPNVHRQNGKEENCRVLIPRETVLTTSWPWCGQQLLGDDWPHLRMNKSLAHGCRSDREQKNYKSSQNREHTLCIQRHLTAMIKT</sequence>
<gene>
    <name evidence="1" type="ORF">DdX_05475</name>
</gene>
<keyword evidence="2" id="KW-1185">Reference proteome</keyword>
<reference evidence="1" key="1">
    <citation type="submission" date="2022-01" db="EMBL/GenBank/DDBJ databases">
        <title>Genome Sequence Resource for Two Populations of Ditylenchus destructor, the Migratory Endoparasitic Phytonematode.</title>
        <authorList>
            <person name="Zhang H."/>
            <person name="Lin R."/>
            <person name="Xie B."/>
        </authorList>
    </citation>
    <scope>NUCLEOTIDE SEQUENCE</scope>
    <source>
        <strain evidence="1">BazhouSP</strain>
    </source>
</reference>
<accession>A0AAD4RA07</accession>
<comment type="caution">
    <text evidence="1">The sequence shown here is derived from an EMBL/GenBank/DDBJ whole genome shotgun (WGS) entry which is preliminary data.</text>
</comment>
<name>A0AAD4RA07_9BILA</name>
<dbReference type="EMBL" id="JAKKPZ010000006">
    <property type="protein sequence ID" value="KAI1720102.1"/>
    <property type="molecule type" value="Genomic_DNA"/>
</dbReference>
<organism evidence="1 2">
    <name type="scientific">Ditylenchus destructor</name>
    <dbReference type="NCBI Taxonomy" id="166010"/>
    <lineage>
        <taxon>Eukaryota</taxon>
        <taxon>Metazoa</taxon>
        <taxon>Ecdysozoa</taxon>
        <taxon>Nematoda</taxon>
        <taxon>Chromadorea</taxon>
        <taxon>Rhabditida</taxon>
        <taxon>Tylenchina</taxon>
        <taxon>Tylenchomorpha</taxon>
        <taxon>Sphaerularioidea</taxon>
        <taxon>Anguinidae</taxon>
        <taxon>Anguininae</taxon>
        <taxon>Ditylenchus</taxon>
    </lineage>
</organism>
<proteinExistence type="predicted"/>
<evidence type="ECO:0000313" key="2">
    <source>
        <dbReference type="Proteomes" id="UP001201812"/>
    </source>
</evidence>